<dbReference type="Gene3D" id="1.20.1280.70">
    <property type="entry name" value="Exonuclease ExoI, domain 3"/>
    <property type="match status" value="1"/>
</dbReference>
<evidence type="ECO:0000256" key="12">
    <source>
        <dbReference type="ARBA" id="ARBA00046792"/>
    </source>
</evidence>
<dbReference type="InterPro" id="IPR013620">
    <property type="entry name" value="Exonuc_1_SH3"/>
</dbReference>
<dbReference type="InterPro" id="IPR058561">
    <property type="entry name" value="Exonuc_1_C"/>
</dbReference>
<evidence type="ECO:0000259" key="16">
    <source>
        <dbReference type="PROSITE" id="PS51784"/>
    </source>
</evidence>
<keyword evidence="6 13" id="KW-0227">DNA damage</keyword>
<keyword evidence="7 13" id="KW-0378">Hydrolase</keyword>
<evidence type="ECO:0000256" key="5">
    <source>
        <dbReference type="ARBA" id="ARBA00022723"/>
    </source>
</evidence>
<keyword evidence="9 15" id="KW-0460">Magnesium</keyword>
<evidence type="ECO:0000256" key="13">
    <source>
        <dbReference type="PIRNR" id="PIRNR000977"/>
    </source>
</evidence>
<evidence type="ECO:0000256" key="4">
    <source>
        <dbReference type="ARBA" id="ARBA00022722"/>
    </source>
</evidence>
<evidence type="ECO:0000313" key="18">
    <source>
        <dbReference type="EMBL" id="RUO44446.1"/>
    </source>
</evidence>
<evidence type="ECO:0000256" key="3">
    <source>
        <dbReference type="ARBA" id="ARBA00019900"/>
    </source>
</evidence>
<dbReference type="RefSeq" id="WP_126756425.1">
    <property type="nucleotide sequence ID" value="NZ_PIPQ01000001.1"/>
</dbReference>
<dbReference type="PROSITE" id="PS51784">
    <property type="entry name" value="EXOI_SH3"/>
    <property type="match status" value="1"/>
</dbReference>
<evidence type="ECO:0000313" key="19">
    <source>
        <dbReference type="Proteomes" id="UP000286976"/>
    </source>
</evidence>
<evidence type="ECO:0000256" key="15">
    <source>
        <dbReference type="PIRSR" id="PIRSR000977-2"/>
    </source>
</evidence>
<feature type="binding site" evidence="14">
    <location>
        <position position="12"/>
    </location>
    <ligand>
        <name>substrate</name>
    </ligand>
</feature>
<feature type="binding site" evidence="14">
    <location>
        <position position="160"/>
    </location>
    <ligand>
        <name>substrate</name>
    </ligand>
</feature>
<accession>A0A432XAW0</accession>
<dbReference type="InterPro" id="IPR038649">
    <property type="entry name" value="EXOI_SH3_sf"/>
</dbReference>
<dbReference type="GO" id="GO:0006281">
    <property type="term" value="P:DNA repair"/>
    <property type="evidence" value="ECO:0007669"/>
    <property type="project" value="UniProtKB-KW"/>
</dbReference>
<reference evidence="18 19" key="1">
    <citation type="journal article" date="2011" name="Front. Microbiol.">
        <title>Genomic signatures of strain selection and enhancement in Bacillus atrophaeus var. globigii, a historical biowarfare simulant.</title>
        <authorList>
            <person name="Gibbons H.S."/>
            <person name="Broomall S.M."/>
            <person name="McNew L.A."/>
            <person name="Daligault H."/>
            <person name="Chapman C."/>
            <person name="Bruce D."/>
            <person name="Karavis M."/>
            <person name="Krepps M."/>
            <person name="McGregor P.A."/>
            <person name="Hong C."/>
            <person name="Park K.H."/>
            <person name="Akmal A."/>
            <person name="Feldman A."/>
            <person name="Lin J.S."/>
            <person name="Chang W.E."/>
            <person name="Higgs B.W."/>
            <person name="Demirev P."/>
            <person name="Lindquist J."/>
            <person name="Liem A."/>
            <person name="Fochler E."/>
            <person name="Read T.D."/>
            <person name="Tapia R."/>
            <person name="Johnson S."/>
            <person name="Bishop-Lilly K.A."/>
            <person name="Detter C."/>
            <person name="Han C."/>
            <person name="Sozhamannan S."/>
            <person name="Rosenzweig C.N."/>
            <person name="Skowronski E.W."/>
        </authorList>
    </citation>
    <scope>NUCLEOTIDE SEQUENCE [LARGE SCALE GENOMIC DNA]</scope>
    <source>
        <strain evidence="18 19">AIT1</strain>
    </source>
</reference>
<dbReference type="InterPro" id="IPR023607">
    <property type="entry name" value="Exodeoxyribonuclease_I"/>
</dbReference>
<feature type="binding site" evidence="15">
    <location>
        <position position="10"/>
    </location>
    <ligand>
        <name>Mg(2+)</name>
        <dbReference type="ChEBI" id="CHEBI:18420"/>
        <label>1</label>
    </ligand>
</feature>
<keyword evidence="5 15" id="KW-0479">Metal-binding</keyword>
<keyword evidence="19" id="KW-1185">Reference proteome</keyword>
<dbReference type="GO" id="GO:0046872">
    <property type="term" value="F:metal ion binding"/>
    <property type="evidence" value="ECO:0007669"/>
    <property type="project" value="UniProtKB-KW"/>
</dbReference>
<evidence type="ECO:0000256" key="8">
    <source>
        <dbReference type="ARBA" id="ARBA00022839"/>
    </source>
</evidence>
<proteinExistence type="predicted"/>
<evidence type="ECO:0000256" key="10">
    <source>
        <dbReference type="ARBA" id="ARBA00023125"/>
    </source>
</evidence>
<keyword evidence="10" id="KW-0238">DNA-binding</keyword>
<dbReference type="Pfam" id="PF26016">
    <property type="entry name" value="ExoI_C"/>
    <property type="match status" value="1"/>
</dbReference>
<evidence type="ECO:0000256" key="1">
    <source>
        <dbReference type="ARBA" id="ARBA00000563"/>
    </source>
</evidence>
<dbReference type="GO" id="GO:0003677">
    <property type="term" value="F:DNA binding"/>
    <property type="evidence" value="ECO:0007669"/>
    <property type="project" value="UniProtKB-KW"/>
</dbReference>
<dbReference type="InterPro" id="IPR034747">
    <property type="entry name" value="EXOI_SH3"/>
</dbReference>
<dbReference type="NCBIfam" id="NF008746">
    <property type="entry name" value="PRK11779.1"/>
    <property type="match status" value="1"/>
</dbReference>
<keyword evidence="4 13" id="KW-0540">Nuclease</keyword>
<dbReference type="InterPro" id="IPR012337">
    <property type="entry name" value="RNaseH-like_sf"/>
</dbReference>
<dbReference type="OrthoDB" id="9763470at2"/>
<keyword evidence="8 13" id="KW-0269">Exonuclease</keyword>
<protein>
    <recommendedName>
        <fullName evidence="3 13">Exodeoxyribonuclease I</fullName>
        <ecNumber evidence="2 13">3.1.11.1</ecNumber>
    </recommendedName>
</protein>
<dbReference type="EMBL" id="PIPQ01000001">
    <property type="protein sequence ID" value="RUO44446.1"/>
    <property type="molecule type" value="Genomic_DNA"/>
</dbReference>
<dbReference type="PROSITE" id="PS51785">
    <property type="entry name" value="EXOI_C"/>
    <property type="match status" value="1"/>
</dbReference>
<evidence type="ECO:0000259" key="17">
    <source>
        <dbReference type="PROSITE" id="PS51785"/>
    </source>
</evidence>
<sequence>MTDITFFWHDYEAGGVNPRADRPTQFAGIRTNAALDIVGEPMNIFCQLAPDYLPHPEACLITGITPQQCQRDGYIETEFAGKIAAELSKPGTVSVGYNNIRYDDEMTRFLFYRNFIDPYAHTWANNNSRWDLLELVRACYALRPEGIVWPTNAEGAISLKLEHLTEANQLDHGQAHDALSDVYATIALAKLIKDTHPRLFDWAFQKRRKAALLPLINEALVNLTPLVHVSGLYGAAQGYCRWVLPLGFHPEQPNQLIAWRLDSDPSKWHQQSLEELQSTLYSKGLAQEERPGLVRIAINQAPFLAPRQTLTEARALEFGQDPSTIEAHATWLRNAPDVRQYFIDCLAQPYGDEGSEEVAIDVDLALYSGGLISRQSQTHMGMIRNMDPMQLSAHPFEFDDPRFQELLFRYRARNYPQTLTQTELETWRQHCKERLEFGTGGYLSIHEFILALEHAAERVADDPAKMQILRDLYQWVSEL</sequence>
<dbReference type="InterPro" id="IPR036397">
    <property type="entry name" value="RNaseH_sf"/>
</dbReference>
<dbReference type="SUPFAM" id="SSF53098">
    <property type="entry name" value="Ribonuclease H-like"/>
    <property type="match status" value="1"/>
</dbReference>
<evidence type="ECO:0000256" key="11">
    <source>
        <dbReference type="ARBA" id="ARBA00023204"/>
    </source>
</evidence>
<evidence type="ECO:0000256" key="6">
    <source>
        <dbReference type="ARBA" id="ARBA00022763"/>
    </source>
</evidence>
<keyword evidence="11 13" id="KW-0234">DNA repair</keyword>
<dbReference type="EC" id="3.1.11.1" evidence="2 13"/>
<comment type="caution">
    <text evidence="18">The sequence shown here is derived from an EMBL/GenBank/DDBJ whole genome shotgun (WGS) entry which is preliminary data.</text>
</comment>
<comment type="catalytic activity">
    <reaction evidence="1 13">
        <text>Exonucleolytic cleavage in the 3'- to 5'-direction to yield nucleoside 5'-phosphates.</text>
        <dbReference type="EC" id="3.1.11.1"/>
    </reaction>
</comment>
<dbReference type="CDD" id="cd06138">
    <property type="entry name" value="ExoI_N"/>
    <property type="match status" value="1"/>
</dbReference>
<dbReference type="Gene3D" id="1.10.287.1240">
    <property type="match status" value="1"/>
</dbReference>
<dbReference type="Gene3D" id="3.30.1520.20">
    <property type="entry name" value="Exonuclease ExoI, domain 2"/>
    <property type="match status" value="1"/>
</dbReference>
<organism evidence="18 19">
    <name type="scientific">Aliidiomarina taiwanensis</name>
    <dbReference type="NCBI Taxonomy" id="946228"/>
    <lineage>
        <taxon>Bacteria</taxon>
        <taxon>Pseudomonadati</taxon>
        <taxon>Pseudomonadota</taxon>
        <taxon>Gammaproteobacteria</taxon>
        <taxon>Alteromonadales</taxon>
        <taxon>Idiomarinaceae</taxon>
        <taxon>Aliidiomarina</taxon>
    </lineage>
</organism>
<dbReference type="Pfam" id="PF00929">
    <property type="entry name" value="RNase_T"/>
    <property type="match status" value="1"/>
</dbReference>
<gene>
    <name evidence="18" type="ORF">CWE15_02285</name>
</gene>
<comment type="cofactor">
    <cofactor evidence="15">
        <name>Mg(2+)</name>
        <dbReference type="ChEBI" id="CHEBI:18420"/>
    </cofactor>
    <text evidence="15">Binds 2 Mg(2+) ions per monomer.</text>
</comment>
<feature type="binding site" evidence="15">
    <location>
        <position position="181"/>
    </location>
    <ligand>
        <name>Mg(2+)</name>
        <dbReference type="ChEBI" id="CHEBI:18420"/>
        <label>2</label>
    </ligand>
</feature>
<comment type="subunit">
    <text evidence="12">Monomer. Interacts with ssb (via C-terminus); this interaction stimulates the exonuclease activity by recruiting the enzyme to its substrate.</text>
</comment>
<feature type="binding site" evidence="15">
    <location>
        <position position="12"/>
    </location>
    <ligand>
        <name>Mg(2+)</name>
        <dbReference type="ChEBI" id="CHEBI:18420"/>
        <label>2</label>
    </ligand>
</feature>
<dbReference type="Gene3D" id="3.30.420.10">
    <property type="entry name" value="Ribonuclease H-like superfamily/Ribonuclease H"/>
    <property type="match status" value="1"/>
</dbReference>
<dbReference type="GO" id="GO:0008310">
    <property type="term" value="F:single-stranded DNA 3'-5' DNA exonuclease activity"/>
    <property type="evidence" value="ECO:0007669"/>
    <property type="project" value="UniProtKB-EC"/>
</dbReference>
<evidence type="ECO:0000256" key="7">
    <source>
        <dbReference type="ARBA" id="ARBA00022801"/>
    </source>
</evidence>
<dbReference type="FunFam" id="3.30.420.10:FF:000033">
    <property type="entry name" value="Exodeoxyribonuclease I"/>
    <property type="match status" value="1"/>
</dbReference>
<evidence type="ECO:0000256" key="9">
    <source>
        <dbReference type="ARBA" id="ARBA00022842"/>
    </source>
</evidence>
<dbReference type="Proteomes" id="UP000286976">
    <property type="component" value="Unassembled WGS sequence"/>
</dbReference>
<dbReference type="PIRSF" id="PIRSF000977">
    <property type="entry name" value="Exodeoxyribonuclease_I"/>
    <property type="match status" value="1"/>
</dbReference>
<name>A0A432XAW0_9GAMM</name>
<dbReference type="InterPro" id="IPR013520">
    <property type="entry name" value="Ribonucl_H"/>
</dbReference>
<dbReference type="Pfam" id="PF08411">
    <property type="entry name" value="ExoI_SH3"/>
    <property type="match status" value="1"/>
</dbReference>
<feature type="domain" description="ExoI C-terminal" evidence="17">
    <location>
        <begin position="358"/>
        <end position="479"/>
    </location>
</feature>
<dbReference type="AlphaFoldDB" id="A0A432XAW0"/>
<evidence type="ECO:0000256" key="14">
    <source>
        <dbReference type="PIRSR" id="PIRSR000977-1"/>
    </source>
</evidence>
<evidence type="ECO:0000256" key="2">
    <source>
        <dbReference type="ARBA" id="ARBA00012108"/>
    </source>
</evidence>
<feature type="domain" description="ExoI SH3-like" evidence="16">
    <location>
        <begin position="197"/>
        <end position="350"/>
    </location>
</feature>